<dbReference type="PANTHER" id="PTHR23406:SF73">
    <property type="entry name" value="NAD-DEPENDENT MALIC ENZYME 2, MITOCHONDRIAL"/>
    <property type="match status" value="1"/>
</dbReference>
<feature type="domain" description="Malic enzyme NAD-binding" evidence="1">
    <location>
        <begin position="108"/>
        <end position="226"/>
    </location>
</feature>
<dbReference type="Pfam" id="PF03949">
    <property type="entry name" value="Malic_M"/>
    <property type="match status" value="1"/>
</dbReference>
<name>A0A7J7LZR1_9MAGN</name>
<dbReference type="GO" id="GO:0005739">
    <property type="term" value="C:mitochondrion"/>
    <property type="evidence" value="ECO:0007669"/>
    <property type="project" value="TreeGrafter"/>
</dbReference>
<evidence type="ECO:0000313" key="2">
    <source>
        <dbReference type="EMBL" id="KAF6148082.1"/>
    </source>
</evidence>
<dbReference type="Gene3D" id="3.40.50.720">
    <property type="entry name" value="NAD(P)-binding Rossmann-like Domain"/>
    <property type="match status" value="1"/>
</dbReference>
<protein>
    <recommendedName>
        <fullName evidence="1">Malic enzyme NAD-binding domain-containing protein</fullName>
    </recommendedName>
</protein>
<evidence type="ECO:0000313" key="3">
    <source>
        <dbReference type="Proteomes" id="UP000541444"/>
    </source>
</evidence>
<gene>
    <name evidence="2" type="ORF">GIB67_024257</name>
</gene>
<dbReference type="GO" id="GO:0051287">
    <property type="term" value="F:NAD binding"/>
    <property type="evidence" value="ECO:0007669"/>
    <property type="project" value="InterPro"/>
</dbReference>
<sequence length="227" mass="25012">MLFFEKGLPVIHPIEPEIGLDIVLKNLIFYVNRRMRPAGIRIFRIQSPRNFEEGDWDQGGSCQRVQPLLPDCEQVAGTGTFFLYSSACLLILWEHLWMKVLKNLVLFSTGIGVLSMAKQAISRMTGDNKVTGNNPFWLLNKDGLVTKARNNIELSAAPFVRGFGPGEIEGLGEGASLLEVVKKVKPHVLLGLSGVGGIFTEEVLKAMQESDSVWPGIFAMLNPTTNG</sequence>
<dbReference type="InterPro" id="IPR036291">
    <property type="entry name" value="NAD(P)-bd_dom_sf"/>
</dbReference>
<dbReference type="InterPro" id="IPR012302">
    <property type="entry name" value="Malic_NAD-bd"/>
</dbReference>
<dbReference type="SUPFAM" id="SSF51735">
    <property type="entry name" value="NAD(P)-binding Rossmann-fold domains"/>
    <property type="match status" value="1"/>
</dbReference>
<organism evidence="2 3">
    <name type="scientific">Kingdonia uniflora</name>
    <dbReference type="NCBI Taxonomy" id="39325"/>
    <lineage>
        <taxon>Eukaryota</taxon>
        <taxon>Viridiplantae</taxon>
        <taxon>Streptophyta</taxon>
        <taxon>Embryophyta</taxon>
        <taxon>Tracheophyta</taxon>
        <taxon>Spermatophyta</taxon>
        <taxon>Magnoliopsida</taxon>
        <taxon>Ranunculales</taxon>
        <taxon>Circaeasteraceae</taxon>
        <taxon>Kingdonia</taxon>
    </lineage>
</organism>
<dbReference type="Proteomes" id="UP000541444">
    <property type="component" value="Unassembled WGS sequence"/>
</dbReference>
<dbReference type="GO" id="GO:0004471">
    <property type="term" value="F:malate dehydrogenase (decarboxylating) (NAD+) activity"/>
    <property type="evidence" value="ECO:0007669"/>
    <property type="project" value="TreeGrafter"/>
</dbReference>
<comment type="caution">
    <text evidence="2">The sequence shown here is derived from an EMBL/GenBank/DDBJ whole genome shotgun (WGS) entry which is preliminary data.</text>
</comment>
<accession>A0A7J7LZR1</accession>
<dbReference type="EMBL" id="JACGCM010001859">
    <property type="protein sequence ID" value="KAF6148082.1"/>
    <property type="molecule type" value="Genomic_DNA"/>
</dbReference>
<dbReference type="PANTHER" id="PTHR23406">
    <property type="entry name" value="MALIC ENZYME-RELATED"/>
    <property type="match status" value="1"/>
</dbReference>
<evidence type="ECO:0000259" key="1">
    <source>
        <dbReference type="Pfam" id="PF03949"/>
    </source>
</evidence>
<keyword evidence="3" id="KW-1185">Reference proteome</keyword>
<dbReference type="OrthoDB" id="5365701at2759"/>
<proteinExistence type="predicted"/>
<dbReference type="GO" id="GO:0006108">
    <property type="term" value="P:malate metabolic process"/>
    <property type="evidence" value="ECO:0007669"/>
    <property type="project" value="TreeGrafter"/>
</dbReference>
<dbReference type="AlphaFoldDB" id="A0A7J7LZR1"/>
<reference evidence="2 3" key="1">
    <citation type="journal article" date="2020" name="IScience">
        <title>Genome Sequencing of the Endangered Kingdonia uniflora (Circaeasteraceae, Ranunculales) Reveals Potential Mechanisms of Evolutionary Specialization.</title>
        <authorList>
            <person name="Sun Y."/>
            <person name="Deng T."/>
            <person name="Zhang A."/>
            <person name="Moore M.J."/>
            <person name="Landis J.B."/>
            <person name="Lin N."/>
            <person name="Zhang H."/>
            <person name="Zhang X."/>
            <person name="Huang J."/>
            <person name="Zhang X."/>
            <person name="Sun H."/>
            <person name="Wang H."/>
        </authorList>
    </citation>
    <scope>NUCLEOTIDE SEQUENCE [LARGE SCALE GENOMIC DNA]</scope>
    <source>
        <strain evidence="2">TB1705</strain>
        <tissue evidence="2">Leaf</tissue>
    </source>
</reference>